<dbReference type="InterPro" id="IPR008965">
    <property type="entry name" value="CBM2/CBM3_carb-bd_dom_sf"/>
</dbReference>
<dbReference type="GO" id="GO:0004553">
    <property type="term" value="F:hydrolase activity, hydrolyzing O-glycosyl compounds"/>
    <property type="evidence" value="ECO:0007669"/>
    <property type="project" value="InterPro"/>
</dbReference>
<dbReference type="Gene3D" id="2.60.40.680">
    <property type="match status" value="1"/>
</dbReference>
<accession>H5SSX1</accession>
<dbReference type="SUPFAM" id="SSF49384">
    <property type="entry name" value="Carbohydrate-binding domain"/>
    <property type="match status" value="1"/>
</dbReference>
<dbReference type="AlphaFoldDB" id="H5SSX1"/>
<dbReference type="GO" id="GO:0000272">
    <property type="term" value="P:polysaccharide catabolic process"/>
    <property type="evidence" value="ECO:0007669"/>
    <property type="project" value="InterPro"/>
</dbReference>
<dbReference type="GO" id="GO:0030246">
    <property type="term" value="F:carbohydrate binding"/>
    <property type="evidence" value="ECO:0007669"/>
    <property type="project" value="InterPro"/>
</dbReference>
<evidence type="ECO:0008006" key="2">
    <source>
        <dbReference type="Google" id="ProtNLM"/>
    </source>
</evidence>
<evidence type="ECO:0000313" key="1">
    <source>
        <dbReference type="EMBL" id="BAL59257.1"/>
    </source>
</evidence>
<name>H5SSX1_ACEAU</name>
<dbReference type="EMBL" id="AP011802">
    <property type="protein sequence ID" value="BAL59257.1"/>
    <property type="molecule type" value="Genomic_DNA"/>
</dbReference>
<dbReference type="InterPro" id="IPR002105">
    <property type="entry name" value="Dockerin_1_rpt"/>
</dbReference>
<proteinExistence type="predicted"/>
<reference evidence="1" key="1">
    <citation type="journal article" date="2005" name="Environ. Microbiol.">
        <title>Genetic and functional properties of uncultivated thermophilic crenarchaeotes from a subsurface gold mine as revealed by analysis of genome fragments.</title>
        <authorList>
            <person name="Nunoura T."/>
            <person name="Hirayama H."/>
            <person name="Takami H."/>
            <person name="Oida H."/>
            <person name="Nishi S."/>
            <person name="Shimamura S."/>
            <person name="Suzuki Y."/>
            <person name="Inagaki F."/>
            <person name="Takai K."/>
            <person name="Nealson K.H."/>
            <person name="Horikoshi K."/>
        </authorList>
    </citation>
    <scope>NUCLEOTIDE SEQUENCE</scope>
</reference>
<dbReference type="Pfam" id="PF00404">
    <property type="entry name" value="Dockerin_1"/>
    <property type="match status" value="1"/>
</dbReference>
<sequence length="700" mass="73135">MDASGNYSVGEPIYRDASAILGTVSVGDFRLTQGFGGRTTNVNPGDFALLDTIIVTDGAVGPTNVPLLVEQVCVAMIAGSTIRASEILELRLYRENGTAAGFAGFGPNADDLLGRIPNPTLAALGDTCFGTAGQLLFSVNGITATASETLYIVAAFAPWAQRGDSLRLTVEMRANNGLAGSGGGPSSRWADNGGSALVKLSPNSTTISGPAAGALFVIDETASLIGTAAPGATVVLQQFSLENQTANLVTIDRITAYATGTPDDDVLANVTRVRLFRERGSTGPGWQEGDELLGTVTRPDLVNGARFGGNRRNLFTIVGHSVQSFYIVIDLSSGTPDGIGIQGAVEVSASSGAMPTDKIVLAAGSLEVEAPAATIGFSPTPALLSSKTKVKVTVTGVPSPGLDVIGGIISFDPTIIRVVFTAQGTYRVRGLGNYLVEDVTVDNDAGTIEFLVSLKTGRRPLIGSGDIMEIEFESAPDVNPGAESYLNWVELVGPGDDYVEVDTLEAFDSNGQPLILNAISGTARIRIIMGDVDGNGVVTRRDATLLSRWLLGRAVLTAIQKKAADVDHSCPGDTDWAALEPGDCVDETDVRWIKEAAAGLRTLNSGSANFQTLARGLTVLALPSGALEFRAPGAESMSVQVFGLSGSLVFHAETTTGVLRFEGISNKGTRLAKGVYLYLVTLYGRDGSVWRSEVRKLIVR</sequence>
<protein>
    <recommendedName>
        <fullName evidence="2">Dockerin domain-containing protein</fullName>
    </recommendedName>
</protein>
<reference evidence="1" key="2">
    <citation type="journal article" date="2012" name="PLoS ONE">
        <title>A Deeply Branching Thermophilic Bacterium with an Ancient Acetyl-CoA Pathway Dominates a Subsurface Ecosystem.</title>
        <authorList>
            <person name="Takami H."/>
            <person name="Noguchi H."/>
            <person name="Takaki Y."/>
            <person name="Uchiyama I."/>
            <person name="Toyoda A."/>
            <person name="Nishi S."/>
            <person name="Chee G.-J."/>
            <person name="Arai W."/>
            <person name="Nunoura T."/>
            <person name="Itoh T."/>
            <person name="Hattori M."/>
            <person name="Takai K."/>
        </authorList>
    </citation>
    <scope>NUCLEOTIDE SEQUENCE</scope>
</reference>
<dbReference type="Gene3D" id="1.10.1330.10">
    <property type="entry name" value="Dockerin domain"/>
    <property type="match status" value="1"/>
</dbReference>
<dbReference type="SUPFAM" id="SSF63446">
    <property type="entry name" value="Type I dockerin domain"/>
    <property type="match status" value="1"/>
</dbReference>
<dbReference type="InterPro" id="IPR036439">
    <property type="entry name" value="Dockerin_dom_sf"/>
</dbReference>
<dbReference type="CDD" id="cd14256">
    <property type="entry name" value="Dockerin_I"/>
    <property type="match status" value="1"/>
</dbReference>
<gene>
    <name evidence="1" type="ORF">HGMM_OP3C412</name>
</gene>
<organism evidence="1">
    <name type="scientific">Acetithermum autotrophicum</name>
    <dbReference type="NCBI Taxonomy" id="1446466"/>
    <lineage>
        <taxon>Bacteria</taxon>
        <taxon>Candidatus Bipolaricaulota</taxon>
        <taxon>Candidatus Acetithermum</taxon>
    </lineage>
</organism>